<keyword evidence="2" id="KW-0176">Collagen</keyword>
<reference evidence="2" key="1">
    <citation type="submission" date="2021-01" db="EMBL/GenBank/DDBJ databases">
        <title>Modified the classification status of verrucomicrobia.</title>
        <authorList>
            <person name="Feng X."/>
        </authorList>
    </citation>
    <scope>NUCLEOTIDE SEQUENCE</scope>
    <source>
        <strain evidence="2">JCM 18052</strain>
    </source>
</reference>
<proteinExistence type="predicted"/>
<name>A0A934R467_9BACT</name>
<dbReference type="Gene3D" id="1.20.5.320">
    <property type="entry name" value="6-Phosphogluconate Dehydrogenase, domain 3"/>
    <property type="match status" value="1"/>
</dbReference>
<evidence type="ECO:0000256" key="1">
    <source>
        <dbReference type="SAM" id="MobiDB-lite"/>
    </source>
</evidence>
<organism evidence="2 3">
    <name type="scientific">Luteolibacter yonseiensis</name>
    <dbReference type="NCBI Taxonomy" id="1144680"/>
    <lineage>
        <taxon>Bacteria</taxon>
        <taxon>Pseudomonadati</taxon>
        <taxon>Verrucomicrobiota</taxon>
        <taxon>Verrucomicrobiia</taxon>
        <taxon>Verrucomicrobiales</taxon>
        <taxon>Verrucomicrobiaceae</taxon>
        <taxon>Luteolibacter</taxon>
    </lineage>
</organism>
<dbReference type="RefSeq" id="WP_200350130.1">
    <property type="nucleotide sequence ID" value="NZ_BAABHZ010000005.1"/>
</dbReference>
<keyword evidence="3" id="KW-1185">Reference proteome</keyword>
<feature type="region of interest" description="Disordered" evidence="1">
    <location>
        <begin position="154"/>
        <end position="175"/>
    </location>
</feature>
<feature type="compositionally biased region" description="Low complexity" evidence="1">
    <location>
        <begin position="154"/>
        <end position="174"/>
    </location>
</feature>
<dbReference type="AlphaFoldDB" id="A0A934R467"/>
<dbReference type="Proteomes" id="UP000600139">
    <property type="component" value="Unassembled WGS sequence"/>
</dbReference>
<evidence type="ECO:0000313" key="2">
    <source>
        <dbReference type="EMBL" id="MBK1815160.1"/>
    </source>
</evidence>
<sequence length="375" mass="40151">MSLHNEISTVTFDGNNSNRTGYDIPFPFFEKSHLSVIVTRESDGAEIPLILNSGFGVEQENETKPFKIVTSDPWDSTHTLTITRRMPLTQTHEYVEGQRIAMGSLEKSFDWIVMQVQWLWHHFHRLIADRPTHAELAAAIEAVELTPGPRGEQGIQGVQGPQGIQGPQGETGEPMPLLQLDAPPQDGIAGAKQTIHAAFPGTVVAGGNITVHLRYPGMPDLGPYLVAVQSGDNPGVVRTKMVNELNLHAAVTGLADIWPGGTGTLVIGRRIEAASSSAFGLLVSMGSVTGISYTETLVVPGNEESAGTVAGAGQLAIVTMPGTGNKYTFVAQGTSPMRWAGVTSGLIHDEELPGWRILRYHGSGADRTTEHVAID</sequence>
<dbReference type="EMBL" id="JAENIK010000005">
    <property type="protein sequence ID" value="MBK1815160.1"/>
    <property type="molecule type" value="Genomic_DNA"/>
</dbReference>
<accession>A0A934R467</accession>
<protein>
    <submittedName>
        <fullName evidence="2">Collagen-like protein</fullName>
    </submittedName>
</protein>
<comment type="caution">
    <text evidence="2">The sequence shown here is derived from an EMBL/GenBank/DDBJ whole genome shotgun (WGS) entry which is preliminary data.</text>
</comment>
<evidence type="ECO:0000313" key="3">
    <source>
        <dbReference type="Proteomes" id="UP000600139"/>
    </source>
</evidence>
<gene>
    <name evidence="2" type="ORF">JIN84_06025</name>
</gene>